<feature type="compositionally biased region" description="Acidic residues" evidence="7">
    <location>
        <begin position="64"/>
        <end position="79"/>
    </location>
</feature>
<dbReference type="InterPro" id="IPR038933">
    <property type="entry name" value="Ovate"/>
</dbReference>
<dbReference type="Pfam" id="PF04844">
    <property type="entry name" value="Ovate"/>
    <property type="match status" value="1"/>
</dbReference>
<dbReference type="Proteomes" id="UP001417504">
    <property type="component" value="Unassembled WGS sequence"/>
</dbReference>
<dbReference type="PANTHER" id="PTHR33057:SF218">
    <property type="entry name" value="TRANSCRIPTION REPRESSOR"/>
    <property type="match status" value="1"/>
</dbReference>
<evidence type="ECO:0000256" key="7">
    <source>
        <dbReference type="SAM" id="MobiDB-lite"/>
    </source>
</evidence>
<dbReference type="NCBIfam" id="TIGR01568">
    <property type="entry name" value="A_thal_3678"/>
    <property type="match status" value="1"/>
</dbReference>
<protein>
    <recommendedName>
        <fullName evidence="6">Transcription repressor</fullName>
    </recommendedName>
    <alternativeName>
        <fullName evidence="6">Ovate family protein</fullName>
    </alternativeName>
</protein>
<dbReference type="PROSITE" id="PS51754">
    <property type="entry name" value="OVATE"/>
    <property type="match status" value="1"/>
</dbReference>
<keyword evidence="5 6" id="KW-0539">Nucleus</keyword>
<dbReference type="AlphaFoldDB" id="A0AAP0PMA4"/>
<keyword evidence="3 6" id="KW-0805">Transcription regulation</keyword>
<dbReference type="GO" id="GO:0045892">
    <property type="term" value="P:negative regulation of DNA-templated transcription"/>
    <property type="evidence" value="ECO:0007669"/>
    <property type="project" value="UniProtKB-UniRule"/>
</dbReference>
<name>A0AAP0PMA4_9MAGN</name>
<organism evidence="9 10">
    <name type="scientific">Stephania japonica</name>
    <dbReference type="NCBI Taxonomy" id="461633"/>
    <lineage>
        <taxon>Eukaryota</taxon>
        <taxon>Viridiplantae</taxon>
        <taxon>Streptophyta</taxon>
        <taxon>Embryophyta</taxon>
        <taxon>Tracheophyta</taxon>
        <taxon>Spermatophyta</taxon>
        <taxon>Magnoliopsida</taxon>
        <taxon>Ranunculales</taxon>
        <taxon>Menispermaceae</taxon>
        <taxon>Menispermoideae</taxon>
        <taxon>Cissampelideae</taxon>
        <taxon>Stephania</taxon>
    </lineage>
</organism>
<feature type="region of interest" description="Disordered" evidence="7">
    <location>
        <begin position="53"/>
        <end position="89"/>
    </location>
</feature>
<comment type="function">
    <text evidence="6">Transcriptional repressor that regulates multiple aspects of plant growth and development.</text>
</comment>
<feature type="domain" description="OVATE" evidence="8">
    <location>
        <begin position="185"/>
        <end position="244"/>
    </location>
</feature>
<keyword evidence="2 6" id="KW-0678">Repressor</keyword>
<evidence type="ECO:0000256" key="2">
    <source>
        <dbReference type="ARBA" id="ARBA00022491"/>
    </source>
</evidence>
<proteinExistence type="predicted"/>
<comment type="subcellular location">
    <subcellularLocation>
        <location evidence="1 6">Nucleus</location>
    </subcellularLocation>
</comment>
<evidence type="ECO:0000256" key="4">
    <source>
        <dbReference type="ARBA" id="ARBA00023163"/>
    </source>
</evidence>
<sequence>MGKAIKAVQEALLNLGVTGRPKSMTWVCVQQAKTNSFREPAVLCNSFNSLYSSTSCSSSKGGEEEAMQELSPADDDDDHDQSFSSTTSMTVSSSLWTAESYVSSQTETELATKSSISSKRFFFSPCTTKSIMEEEEAVAHDEGIVKQTAAGTADQEEADNDDDDNDEIQRMNMSSHRREKSAVTLAVASENPYQDFKESMEEMVRAHEIKSWNGLHELLRCYLTLNDRANHQTILLAFVDLLINLVASQQTDHHNITSRKRTLVRSTTLGSYS</sequence>
<evidence type="ECO:0000313" key="10">
    <source>
        <dbReference type="Proteomes" id="UP001417504"/>
    </source>
</evidence>
<evidence type="ECO:0000259" key="8">
    <source>
        <dbReference type="PROSITE" id="PS51754"/>
    </source>
</evidence>
<dbReference type="InterPro" id="IPR006458">
    <property type="entry name" value="Ovate_C"/>
</dbReference>
<feature type="compositionally biased region" description="Acidic residues" evidence="7">
    <location>
        <begin position="154"/>
        <end position="166"/>
    </location>
</feature>
<accession>A0AAP0PMA4</accession>
<evidence type="ECO:0000256" key="1">
    <source>
        <dbReference type="ARBA" id="ARBA00004123"/>
    </source>
</evidence>
<dbReference type="EMBL" id="JBBNAE010000002">
    <property type="protein sequence ID" value="KAK9145961.1"/>
    <property type="molecule type" value="Genomic_DNA"/>
</dbReference>
<keyword evidence="10" id="KW-1185">Reference proteome</keyword>
<evidence type="ECO:0000256" key="5">
    <source>
        <dbReference type="ARBA" id="ARBA00023242"/>
    </source>
</evidence>
<gene>
    <name evidence="9" type="ORF">Sjap_005864</name>
</gene>
<dbReference type="PANTHER" id="PTHR33057">
    <property type="entry name" value="TRANSCRIPTION REPRESSOR OFP7-RELATED"/>
    <property type="match status" value="1"/>
</dbReference>
<keyword evidence="4 6" id="KW-0804">Transcription</keyword>
<dbReference type="GO" id="GO:0005634">
    <property type="term" value="C:nucleus"/>
    <property type="evidence" value="ECO:0007669"/>
    <property type="project" value="UniProtKB-SubCell"/>
</dbReference>
<feature type="region of interest" description="Disordered" evidence="7">
    <location>
        <begin position="149"/>
        <end position="168"/>
    </location>
</feature>
<evidence type="ECO:0000256" key="3">
    <source>
        <dbReference type="ARBA" id="ARBA00023015"/>
    </source>
</evidence>
<comment type="caution">
    <text evidence="9">The sequence shown here is derived from an EMBL/GenBank/DDBJ whole genome shotgun (WGS) entry which is preliminary data.</text>
</comment>
<reference evidence="9 10" key="1">
    <citation type="submission" date="2024-01" db="EMBL/GenBank/DDBJ databases">
        <title>Genome assemblies of Stephania.</title>
        <authorList>
            <person name="Yang L."/>
        </authorList>
    </citation>
    <scope>NUCLEOTIDE SEQUENCE [LARGE SCALE GENOMIC DNA]</scope>
    <source>
        <strain evidence="9">QJT</strain>
        <tissue evidence="9">Leaf</tissue>
    </source>
</reference>
<evidence type="ECO:0000313" key="9">
    <source>
        <dbReference type="EMBL" id="KAK9145961.1"/>
    </source>
</evidence>
<evidence type="ECO:0000256" key="6">
    <source>
        <dbReference type="RuleBase" id="RU367028"/>
    </source>
</evidence>